<protein>
    <submittedName>
        <fullName evidence="2">Uncharacterized protein</fullName>
    </submittedName>
</protein>
<comment type="caution">
    <text evidence="2">The sequence shown here is derived from an EMBL/GenBank/DDBJ whole genome shotgun (WGS) entry which is preliminary data.</text>
</comment>
<organism evidence="2 3">
    <name type="scientific">Acidithiobacillus thiooxidans</name>
    <name type="common">Thiobacillus thiooxidans</name>
    <dbReference type="NCBI Taxonomy" id="930"/>
    <lineage>
        <taxon>Bacteria</taxon>
        <taxon>Pseudomonadati</taxon>
        <taxon>Pseudomonadota</taxon>
        <taxon>Acidithiobacillia</taxon>
        <taxon>Acidithiobacillales</taxon>
        <taxon>Acidithiobacillaceae</taxon>
        <taxon>Acidithiobacillus</taxon>
    </lineage>
</organism>
<feature type="region of interest" description="Disordered" evidence="1">
    <location>
        <begin position="1"/>
        <end position="24"/>
    </location>
</feature>
<keyword evidence="3" id="KW-1185">Reference proteome</keyword>
<evidence type="ECO:0000313" key="3">
    <source>
        <dbReference type="Proteomes" id="UP000095008"/>
    </source>
</evidence>
<accession>A0A1C2J865</accession>
<dbReference type="RefSeq" id="WP_065974105.1">
    <property type="nucleotide sequence ID" value="NZ_DAIAWO010000009.1"/>
</dbReference>
<name>A0A1C2J865_ACITH</name>
<gene>
    <name evidence="2" type="ORF">A6M23_13155</name>
</gene>
<dbReference type="AlphaFoldDB" id="A0A1C2J865"/>
<sequence>MSFVQRNRVEPGQPLHLDGQRKKNGCMTTSMPVIGLHRTQDSVLGQEPDLKMLMDYWRSLLDPQLRTLPHPFLANQLEEVQVALRDALYYLKRYPVKKRPVGEKNA</sequence>
<evidence type="ECO:0000256" key="1">
    <source>
        <dbReference type="SAM" id="MobiDB-lite"/>
    </source>
</evidence>
<dbReference type="EMBL" id="LWRY01000152">
    <property type="protein sequence ID" value="OCX70899.1"/>
    <property type="molecule type" value="Genomic_DNA"/>
</dbReference>
<reference evidence="2" key="1">
    <citation type="journal article" date="2016" name="Int. J. Mol. Sci.">
        <title>Comparative genomics of the extreme acidophile Acidithiobacillus thiooxidans reveals intraspecific divergence and niche adaptation.</title>
        <authorList>
            <person name="Zhang X."/>
            <person name="Feng X."/>
            <person name="Tao J."/>
            <person name="Ma L."/>
            <person name="Xiao Y."/>
            <person name="Liang Y."/>
            <person name="Liu X."/>
            <person name="Yin H."/>
        </authorList>
    </citation>
    <scope>NUCLEOTIDE SEQUENCE [LARGE SCALE GENOMIC DNA]</scope>
    <source>
        <strain evidence="2">DXS-W</strain>
    </source>
</reference>
<evidence type="ECO:0000313" key="2">
    <source>
        <dbReference type="EMBL" id="OCX70899.1"/>
    </source>
</evidence>
<proteinExistence type="predicted"/>
<dbReference type="Proteomes" id="UP000095008">
    <property type="component" value="Unassembled WGS sequence"/>
</dbReference>